<feature type="compositionally biased region" description="Basic and acidic residues" evidence="1">
    <location>
        <begin position="48"/>
        <end position="77"/>
    </location>
</feature>
<feature type="region of interest" description="Disordered" evidence="1">
    <location>
        <begin position="48"/>
        <end position="78"/>
    </location>
</feature>
<comment type="caution">
    <text evidence="2">The sequence shown here is derived from an EMBL/GenBank/DDBJ whole genome shotgun (WGS) entry which is preliminary data.</text>
</comment>
<keyword evidence="3" id="KW-1185">Reference proteome</keyword>
<feature type="compositionally biased region" description="Basic and acidic residues" evidence="1">
    <location>
        <begin position="9"/>
        <end position="21"/>
    </location>
</feature>
<dbReference type="AlphaFoldDB" id="A0A497YIW1"/>
<sequence length="128" mass="14413">MGATTFQRMRREQAKTKNTEMKDNTQNVEILKGKTRVADIESKEDDNVAKYSKGADRTRTPVEPKAEEAQVETKETVAAEEAADYSTFTEAELKKVKNDDLKVYLDAKGVEYKSDAVKEDYVKAILGE</sequence>
<evidence type="ECO:0000313" key="2">
    <source>
        <dbReference type="EMBL" id="RLJ90125.1"/>
    </source>
</evidence>
<protein>
    <recommendedName>
        <fullName evidence="4">T4 recombination endonuclease VII dimerisation domain-containing protein</fullName>
    </recommendedName>
</protein>
<dbReference type="RefSeq" id="WP_121297685.1">
    <property type="nucleotide sequence ID" value="NZ_QBEW01000043.1"/>
</dbReference>
<name>A0A497YIW1_9BACL</name>
<organism evidence="2 3">
    <name type="scientific">Planococcus citreus</name>
    <dbReference type="NCBI Taxonomy" id="1373"/>
    <lineage>
        <taxon>Bacteria</taxon>
        <taxon>Bacillati</taxon>
        <taxon>Bacillota</taxon>
        <taxon>Bacilli</taxon>
        <taxon>Bacillales</taxon>
        <taxon>Caryophanaceae</taxon>
        <taxon>Planococcus</taxon>
    </lineage>
</organism>
<evidence type="ECO:0000256" key="1">
    <source>
        <dbReference type="SAM" id="MobiDB-lite"/>
    </source>
</evidence>
<dbReference type="EMBL" id="RCCP01000001">
    <property type="protein sequence ID" value="RLJ90125.1"/>
    <property type="molecule type" value="Genomic_DNA"/>
</dbReference>
<gene>
    <name evidence="2" type="ORF">DFR62_0267</name>
</gene>
<dbReference type="OrthoDB" id="2454566at2"/>
<proteinExistence type="predicted"/>
<dbReference type="Proteomes" id="UP000280791">
    <property type="component" value="Unassembled WGS sequence"/>
</dbReference>
<accession>A0A497YIW1</accession>
<evidence type="ECO:0000313" key="3">
    <source>
        <dbReference type="Proteomes" id="UP000280791"/>
    </source>
</evidence>
<reference evidence="2 3" key="1">
    <citation type="submission" date="2018-10" db="EMBL/GenBank/DDBJ databases">
        <title>Genomic Encyclopedia of Type Strains, Phase IV (KMG-IV): sequencing the most valuable type-strain genomes for metagenomic binning, comparative biology and taxonomic classification.</title>
        <authorList>
            <person name="Goeker M."/>
        </authorList>
    </citation>
    <scope>NUCLEOTIDE SEQUENCE [LARGE SCALE GENOMIC DNA]</scope>
    <source>
        <strain evidence="2 3">DSM 20549</strain>
    </source>
</reference>
<evidence type="ECO:0008006" key="4">
    <source>
        <dbReference type="Google" id="ProtNLM"/>
    </source>
</evidence>
<feature type="region of interest" description="Disordered" evidence="1">
    <location>
        <begin position="1"/>
        <end position="21"/>
    </location>
</feature>